<gene>
    <name evidence="3" type="ORF">FHS27_005150</name>
</gene>
<accession>A0A7W5E367</accession>
<dbReference type="PROSITE" id="PS51318">
    <property type="entry name" value="TAT"/>
    <property type="match status" value="1"/>
</dbReference>
<name>A0A7W5E367_9BACT</name>
<evidence type="ECO:0000313" key="3">
    <source>
        <dbReference type="EMBL" id="MBB3209310.1"/>
    </source>
</evidence>
<dbReference type="RefSeq" id="WP_184307795.1">
    <property type="nucleotide sequence ID" value="NZ_JACHXU010000022.1"/>
</dbReference>
<protein>
    <submittedName>
        <fullName evidence="3">Putative dehydrogenase</fullName>
    </submittedName>
</protein>
<dbReference type="GO" id="GO:0000166">
    <property type="term" value="F:nucleotide binding"/>
    <property type="evidence" value="ECO:0007669"/>
    <property type="project" value="InterPro"/>
</dbReference>
<dbReference type="PANTHER" id="PTHR43818">
    <property type="entry name" value="BCDNA.GH03377"/>
    <property type="match status" value="1"/>
</dbReference>
<sequence>MKSVKRVTGNRRQFLTYASAAAAAVTVPYTFTARRASAQSKSERLRFALIGVGGNGTRTAPVGKEFADLVALCDVDSSHLAYGNDLLCDGKADLYSDYREVLARDDIDVVQISTPDHWHTKILIEAMRAGKDAYCEKPLTLTIDEGKLIRKVQKETGRVVQVGTQQRSSFNLFNKALAVIADGRLGKLKRIIVGIDAGGWSPEIPVAAVPKELDWDRWLGPTPVMEYRYMADPKPGVDRKYTNGHTHFRWWYEHSGGKLTDWGAHHIDIAMLGIAAAGQNNDPVSVGGTAHHDVEFKDGMPVQHNRYNTARAFDLNVAFADGDVTMNVRHDVDNGILFDGERGRIFVNRGKLVGAPIEELADNPLPEDAINKVYRGMPIVGNDRPAHWANFVHSIEHRTLPISDVHSHMKMLNVCHLAGICCRLGRTIHWDQSTEMIVGDDLAASMMSRPYREGYEIEA</sequence>
<evidence type="ECO:0000259" key="2">
    <source>
        <dbReference type="Pfam" id="PF19051"/>
    </source>
</evidence>
<organism evidence="3 4">
    <name type="scientific">Aporhodopirellula rubra</name>
    <dbReference type="NCBI Taxonomy" id="980271"/>
    <lineage>
        <taxon>Bacteria</taxon>
        <taxon>Pseudomonadati</taxon>
        <taxon>Planctomycetota</taxon>
        <taxon>Planctomycetia</taxon>
        <taxon>Pirellulales</taxon>
        <taxon>Pirellulaceae</taxon>
        <taxon>Aporhodopirellula</taxon>
    </lineage>
</organism>
<dbReference type="InterPro" id="IPR006311">
    <property type="entry name" value="TAT_signal"/>
</dbReference>
<evidence type="ECO:0000259" key="1">
    <source>
        <dbReference type="Pfam" id="PF01408"/>
    </source>
</evidence>
<feature type="domain" description="Gfo/Idh/MocA-like oxidoreductase bacterial type C-terminal" evidence="2">
    <location>
        <begin position="203"/>
        <end position="456"/>
    </location>
</feature>
<dbReference type="Pfam" id="PF19051">
    <property type="entry name" value="GFO_IDH_MocA_C2"/>
    <property type="match status" value="1"/>
</dbReference>
<feature type="domain" description="Gfo/Idh/MocA-like oxidoreductase N-terminal" evidence="1">
    <location>
        <begin position="45"/>
        <end position="163"/>
    </location>
</feature>
<dbReference type="EMBL" id="JACHXU010000022">
    <property type="protein sequence ID" value="MBB3209310.1"/>
    <property type="molecule type" value="Genomic_DNA"/>
</dbReference>
<comment type="caution">
    <text evidence="3">The sequence shown here is derived from an EMBL/GenBank/DDBJ whole genome shotgun (WGS) entry which is preliminary data.</text>
</comment>
<reference evidence="3 4" key="1">
    <citation type="submission" date="2020-08" db="EMBL/GenBank/DDBJ databases">
        <title>Genomic Encyclopedia of Type Strains, Phase III (KMG-III): the genomes of soil and plant-associated and newly described type strains.</title>
        <authorList>
            <person name="Whitman W."/>
        </authorList>
    </citation>
    <scope>NUCLEOTIDE SEQUENCE [LARGE SCALE GENOMIC DNA]</scope>
    <source>
        <strain evidence="3 4">CECT 8075</strain>
    </source>
</reference>
<dbReference type="InterPro" id="IPR036291">
    <property type="entry name" value="NAD(P)-bd_dom_sf"/>
</dbReference>
<keyword evidence="4" id="KW-1185">Reference proteome</keyword>
<dbReference type="InterPro" id="IPR000683">
    <property type="entry name" value="Gfo/Idh/MocA-like_OxRdtase_N"/>
</dbReference>
<dbReference type="InterPro" id="IPR050463">
    <property type="entry name" value="Gfo/Idh/MocA_oxidrdct_glycsds"/>
</dbReference>
<dbReference type="PANTHER" id="PTHR43818:SF5">
    <property type="entry name" value="OXIDOREDUCTASE FAMILY PROTEIN"/>
    <property type="match status" value="1"/>
</dbReference>
<dbReference type="Gene3D" id="3.30.360.10">
    <property type="entry name" value="Dihydrodipicolinate Reductase, domain 2"/>
    <property type="match status" value="1"/>
</dbReference>
<dbReference type="Proteomes" id="UP000536179">
    <property type="component" value="Unassembled WGS sequence"/>
</dbReference>
<dbReference type="InterPro" id="IPR043906">
    <property type="entry name" value="Gfo/Idh/MocA_OxRdtase_bact_C"/>
</dbReference>
<dbReference type="SUPFAM" id="SSF51735">
    <property type="entry name" value="NAD(P)-binding Rossmann-fold domains"/>
    <property type="match status" value="1"/>
</dbReference>
<proteinExistence type="predicted"/>
<evidence type="ECO:0000313" key="4">
    <source>
        <dbReference type="Proteomes" id="UP000536179"/>
    </source>
</evidence>
<dbReference type="AlphaFoldDB" id="A0A7W5E367"/>
<dbReference type="SUPFAM" id="SSF55347">
    <property type="entry name" value="Glyceraldehyde-3-phosphate dehydrogenase-like, C-terminal domain"/>
    <property type="match status" value="1"/>
</dbReference>
<dbReference type="Pfam" id="PF01408">
    <property type="entry name" value="GFO_IDH_MocA"/>
    <property type="match status" value="1"/>
</dbReference>
<dbReference type="Gene3D" id="3.40.50.720">
    <property type="entry name" value="NAD(P)-binding Rossmann-like Domain"/>
    <property type="match status" value="1"/>
</dbReference>